<dbReference type="PANTHER" id="PTHR40460">
    <property type="entry name" value="CHROMOSOME 1, WHOLE GENOME SHOTGUN SEQUENCE"/>
    <property type="match status" value="1"/>
</dbReference>
<gene>
    <name evidence="2" type="ORF">SCHCODRAFT_66416</name>
</gene>
<dbReference type="PANTHER" id="PTHR40460:SF1">
    <property type="entry name" value="CSBD-LIKE DOMAIN-CONTAINING PROTEIN"/>
    <property type="match status" value="1"/>
</dbReference>
<keyword evidence="3" id="KW-1185">Reference proteome</keyword>
<organism evidence="3">
    <name type="scientific">Schizophyllum commune (strain H4-8 / FGSC 9210)</name>
    <name type="common">Split gill fungus</name>
    <dbReference type="NCBI Taxonomy" id="578458"/>
    <lineage>
        <taxon>Eukaryota</taxon>
        <taxon>Fungi</taxon>
        <taxon>Dikarya</taxon>
        <taxon>Basidiomycota</taxon>
        <taxon>Agaricomycotina</taxon>
        <taxon>Agaricomycetes</taxon>
        <taxon>Agaricomycetidae</taxon>
        <taxon>Agaricales</taxon>
        <taxon>Schizophyllaceae</taxon>
        <taxon>Schizophyllum</taxon>
    </lineage>
</organism>
<evidence type="ECO:0000256" key="1">
    <source>
        <dbReference type="SAM" id="MobiDB-lite"/>
    </source>
</evidence>
<dbReference type="EMBL" id="GL377304">
    <property type="protein sequence ID" value="EFI99333.1"/>
    <property type="molecule type" value="Genomic_DNA"/>
</dbReference>
<dbReference type="AlphaFoldDB" id="D8PYX5"/>
<reference evidence="2 3" key="1">
    <citation type="journal article" date="2010" name="Nat. Biotechnol.">
        <title>Genome sequence of the model mushroom Schizophyllum commune.</title>
        <authorList>
            <person name="Ohm R.A."/>
            <person name="de Jong J.F."/>
            <person name="Lugones L.G."/>
            <person name="Aerts A."/>
            <person name="Kothe E."/>
            <person name="Stajich J.E."/>
            <person name="de Vries R.P."/>
            <person name="Record E."/>
            <person name="Levasseur A."/>
            <person name="Baker S.E."/>
            <person name="Bartholomew K.A."/>
            <person name="Coutinho P.M."/>
            <person name="Erdmann S."/>
            <person name="Fowler T.J."/>
            <person name="Gathman A.C."/>
            <person name="Lombard V."/>
            <person name="Henrissat B."/>
            <person name="Knabe N."/>
            <person name="Kuees U."/>
            <person name="Lilly W.W."/>
            <person name="Lindquist E."/>
            <person name="Lucas S."/>
            <person name="Magnuson J.K."/>
            <person name="Piumi F."/>
            <person name="Raudaskoski M."/>
            <person name="Salamov A."/>
            <person name="Schmutz J."/>
            <person name="Schwarze F.W.M.R."/>
            <person name="vanKuyk P.A."/>
            <person name="Horton J.S."/>
            <person name="Grigoriev I.V."/>
            <person name="Woesten H.A.B."/>
        </authorList>
    </citation>
    <scope>NUCLEOTIDE SEQUENCE [LARGE SCALE GENOMIC DNA]</scope>
    <source>
        <strain evidence="3">H4-8 / FGSC 9210</strain>
    </source>
</reference>
<protein>
    <recommendedName>
        <fullName evidence="4">CsbD-like domain-containing protein</fullName>
    </recommendedName>
</protein>
<dbReference type="VEuPathDB" id="FungiDB:SCHCODRAFT_02568376"/>
<feature type="region of interest" description="Disordered" evidence="1">
    <location>
        <begin position="77"/>
        <end position="97"/>
    </location>
</feature>
<dbReference type="OMA" id="HAQMEIN"/>
<dbReference type="OrthoDB" id="9999611at2759"/>
<dbReference type="RefSeq" id="XP_003034236.1">
    <property type="nucleotide sequence ID" value="XM_003034190.1"/>
</dbReference>
<accession>D8PYX5</accession>
<evidence type="ECO:0000313" key="3">
    <source>
        <dbReference type="Proteomes" id="UP000007431"/>
    </source>
</evidence>
<name>D8PYX5_SCHCM</name>
<dbReference type="GeneID" id="9586236"/>
<dbReference type="STRING" id="578458.D8PYX5"/>
<evidence type="ECO:0000313" key="2">
    <source>
        <dbReference type="EMBL" id="EFI99333.1"/>
    </source>
</evidence>
<dbReference type="HOGENOM" id="CLU_167733_0_0_1"/>
<sequence length="97" mass="10025">MSSSNEATKSNGQYHSTKGNVVEAIGNLTGATDWQRSGAEEHQAGEAEYKAAQAKGYAEGLQDQVTGYVKNIGGALTGNNSQQAEGESLSSAQLMTG</sequence>
<dbReference type="KEGG" id="scm:SCHCO_02568376"/>
<dbReference type="InParanoid" id="D8PYX5"/>
<dbReference type="Proteomes" id="UP000007431">
    <property type="component" value="Unassembled WGS sequence"/>
</dbReference>
<proteinExistence type="predicted"/>
<evidence type="ECO:0008006" key="4">
    <source>
        <dbReference type="Google" id="ProtNLM"/>
    </source>
</evidence>